<feature type="region of interest" description="Disordered" evidence="1">
    <location>
        <begin position="50"/>
        <end position="140"/>
    </location>
</feature>
<keyword evidence="3" id="KW-1185">Reference proteome</keyword>
<feature type="compositionally biased region" description="Acidic residues" evidence="1">
    <location>
        <begin position="152"/>
        <end position="162"/>
    </location>
</feature>
<evidence type="ECO:0000313" key="3">
    <source>
        <dbReference type="Proteomes" id="UP001305779"/>
    </source>
</evidence>
<dbReference type="EMBL" id="JAXOVC010000006">
    <property type="protein sequence ID" value="KAK4500462.1"/>
    <property type="molecule type" value="Genomic_DNA"/>
</dbReference>
<name>A0ABR0EG21_ZASCE</name>
<evidence type="ECO:0000256" key="1">
    <source>
        <dbReference type="SAM" id="MobiDB-lite"/>
    </source>
</evidence>
<evidence type="ECO:0000313" key="2">
    <source>
        <dbReference type="EMBL" id="KAK4500462.1"/>
    </source>
</evidence>
<reference evidence="2 3" key="1">
    <citation type="journal article" date="2023" name="G3 (Bethesda)">
        <title>A chromosome-level genome assembly of Zasmidium syzygii isolated from banana leaves.</title>
        <authorList>
            <person name="van Westerhoven A.C."/>
            <person name="Mehrabi R."/>
            <person name="Talebi R."/>
            <person name="Steentjes M.B.F."/>
            <person name="Corcolon B."/>
            <person name="Chong P.A."/>
            <person name="Kema G.H.J."/>
            <person name="Seidl M.F."/>
        </authorList>
    </citation>
    <scope>NUCLEOTIDE SEQUENCE [LARGE SCALE GENOMIC DNA]</scope>
    <source>
        <strain evidence="2 3">P124</strain>
    </source>
</reference>
<feature type="compositionally biased region" description="Basic and acidic residues" evidence="1">
    <location>
        <begin position="163"/>
        <end position="179"/>
    </location>
</feature>
<sequence length="352" mass="38627">MGRPPKVGEVGMADFKKFVKRGPPAGPRYWKPSAFYDIERTNVEYLRSLNPFAAPDPQPAPATTKKVTKKVVSKTTTARADKNKTTGASKGTKSLEVRQSTKPAERASGAEEAKGRKASSARGKRTDSMLSLTGLQGLEKAESDIAKMNMGDDMEEDTDEDNAPAHRRDTRGKTAAEEAEMDKAMAKSLLEMFGEKEVVETIVETNVVDANLIKANNDKVNIDEVNNFEASNVESNIIETNDIGGTTSFDTFWPPYGTDTIPPPEPTCFLGLARVPADIAYAFKTELGQHLQVFYQNTQFSSEPAPNTNEDLEDVGVEFISKDVDVAKRIKDAIDGMEVQGKKLQVVFAHEW</sequence>
<feature type="region of interest" description="Disordered" evidence="1">
    <location>
        <begin position="152"/>
        <end position="179"/>
    </location>
</feature>
<organism evidence="2 3">
    <name type="scientific">Zasmidium cellare</name>
    <name type="common">Wine cellar mold</name>
    <name type="synonym">Racodium cellare</name>
    <dbReference type="NCBI Taxonomy" id="395010"/>
    <lineage>
        <taxon>Eukaryota</taxon>
        <taxon>Fungi</taxon>
        <taxon>Dikarya</taxon>
        <taxon>Ascomycota</taxon>
        <taxon>Pezizomycotina</taxon>
        <taxon>Dothideomycetes</taxon>
        <taxon>Dothideomycetidae</taxon>
        <taxon>Mycosphaerellales</taxon>
        <taxon>Mycosphaerellaceae</taxon>
        <taxon>Zasmidium</taxon>
    </lineage>
</organism>
<feature type="compositionally biased region" description="Basic and acidic residues" evidence="1">
    <location>
        <begin position="103"/>
        <end position="115"/>
    </location>
</feature>
<gene>
    <name evidence="2" type="ORF">PRZ48_008651</name>
</gene>
<dbReference type="Proteomes" id="UP001305779">
    <property type="component" value="Unassembled WGS sequence"/>
</dbReference>
<comment type="caution">
    <text evidence="2">The sequence shown here is derived from an EMBL/GenBank/DDBJ whole genome shotgun (WGS) entry which is preliminary data.</text>
</comment>
<accession>A0ABR0EG21</accession>
<proteinExistence type="predicted"/>
<feature type="compositionally biased region" description="Polar residues" evidence="1">
    <location>
        <begin position="85"/>
        <end position="102"/>
    </location>
</feature>
<protein>
    <submittedName>
        <fullName evidence="2">Uncharacterized protein</fullName>
    </submittedName>
</protein>